<dbReference type="InterPro" id="IPR046956">
    <property type="entry name" value="RLP23-like"/>
</dbReference>
<evidence type="ECO:0000256" key="10">
    <source>
        <dbReference type="SAM" id="SignalP"/>
    </source>
</evidence>
<sequence length="176" mass="19789">MKSSMGMGWLFPVLLLFHFSFSHSWCHTHDNLALLHFKASLTINVTNNNHYYYNDYYCHRLYPTIATWENGTDCCSWSGVICHPISGHVTALDLACGGLQGKINANSTLFTLSHMQSLNLAFNDFSNSQIPFTIGEFGSLTHLNLCISNFEGDIPPQIAHLPNYNHLISLLIMSFS</sequence>
<protein>
    <recommendedName>
        <fullName evidence="11">Leucine-rich repeat-containing N-terminal plant-type domain-containing protein</fullName>
    </recommendedName>
</protein>
<evidence type="ECO:0000256" key="8">
    <source>
        <dbReference type="ARBA" id="ARBA00023170"/>
    </source>
</evidence>
<feature type="signal peptide" evidence="10">
    <location>
        <begin position="1"/>
        <end position="24"/>
    </location>
</feature>
<keyword evidence="6" id="KW-1133">Transmembrane helix</keyword>
<keyword evidence="3" id="KW-0812">Transmembrane</keyword>
<dbReference type="EMBL" id="CP144690">
    <property type="protein sequence ID" value="WVY90964.1"/>
    <property type="molecule type" value="Genomic_DNA"/>
</dbReference>
<dbReference type="GO" id="GO:0016020">
    <property type="term" value="C:membrane"/>
    <property type="evidence" value="ECO:0007669"/>
    <property type="project" value="UniProtKB-SubCell"/>
</dbReference>
<gene>
    <name evidence="12" type="ORF">V8G54_036478</name>
</gene>
<evidence type="ECO:0000256" key="4">
    <source>
        <dbReference type="ARBA" id="ARBA00022729"/>
    </source>
</evidence>
<reference evidence="12 13" key="1">
    <citation type="journal article" date="2023" name="Life. Sci Alliance">
        <title>Evolutionary insights into 3D genome organization and epigenetic landscape of Vigna mungo.</title>
        <authorList>
            <person name="Junaid A."/>
            <person name="Singh B."/>
            <person name="Bhatia S."/>
        </authorList>
    </citation>
    <scope>NUCLEOTIDE SEQUENCE [LARGE SCALE GENOMIC DNA]</scope>
    <source>
        <strain evidence="12">Urdbean</strain>
    </source>
</reference>
<keyword evidence="9" id="KW-0325">Glycoprotein</keyword>
<evidence type="ECO:0000256" key="2">
    <source>
        <dbReference type="ARBA" id="ARBA00022614"/>
    </source>
</evidence>
<dbReference type="PANTHER" id="PTHR48061:SF50">
    <property type="entry name" value="LEUCINE-RICH REPEAT-CONTAINING N-TERMINAL PLANT-TYPE DOMAIN-CONTAINING PROTEIN"/>
    <property type="match status" value="1"/>
</dbReference>
<dbReference type="InterPro" id="IPR032675">
    <property type="entry name" value="LRR_dom_sf"/>
</dbReference>
<evidence type="ECO:0000313" key="13">
    <source>
        <dbReference type="Proteomes" id="UP001374535"/>
    </source>
</evidence>
<accession>A0AAQ3MH95</accession>
<evidence type="ECO:0000256" key="3">
    <source>
        <dbReference type="ARBA" id="ARBA00022692"/>
    </source>
</evidence>
<dbReference type="AlphaFoldDB" id="A0AAQ3MH95"/>
<feature type="domain" description="Leucine-rich repeat-containing N-terminal plant-type" evidence="11">
    <location>
        <begin position="28"/>
        <end position="42"/>
    </location>
</feature>
<evidence type="ECO:0000256" key="5">
    <source>
        <dbReference type="ARBA" id="ARBA00022737"/>
    </source>
</evidence>
<evidence type="ECO:0000256" key="9">
    <source>
        <dbReference type="ARBA" id="ARBA00023180"/>
    </source>
</evidence>
<organism evidence="12 13">
    <name type="scientific">Vigna mungo</name>
    <name type="common">Black gram</name>
    <name type="synonym">Phaseolus mungo</name>
    <dbReference type="NCBI Taxonomy" id="3915"/>
    <lineage>
        <taxon>Eukaryota</taxon>
        <taxon>Viridiplantae</taxon>
        <taxon>Streptophyta</taxon>
        <taxon>Embryophyta</taxon>
        <taxon>Tracheophyta</taxon>
        <taxon>Spermatophyta</taxon>
        <taxon>Magnoliopsida</taxon>
        <taxon>eudicotyledons</taxon>
        <taxon>Gunneridae</taxon>
        <taxon>Pentapetalae</taxon>
        <taxon>rosids</taxon>
        <taxon>fabids</taxon>
        <taxon>Fabales</taxon>
        <taxon>Fabaceae</taxon>
        <taxon>Papilionoideae</taxon>
        <taxon>50 kb inversion clade</taxon>
        <taxon>NPAAA clade</taxon>
        <taxon>indigoferoid/millettioid clade</taxon>
        <taxon>Phaseoleae</taxon>
        <taxon>Vigna</taxon>
    </lineage>
</organism>
<keyword evidence="13" id="KW-1185">Reference proteome</keyword>
<feature type="domain" description="Leucine-rich repeat-containing N-terminal plant-type" evidence="11">
    <location>
        <begin position="65"/>
        <end position="82"/>
    </location>
</feature>
<dbReference type="PANTHER" id="PTHR48061">
    <property type="entry name" value="LEUCINE-RICH REPEAT RECEPTOR PROTEIN KINASE EMS1-LIKE-RELATED"/>
    <property type="match status" value="1"/>
</dbReference>
<comment type="subcellular location">
    <subcellularLocation>
        <location evidence="1">Membrane</location>
        <topology evidence="1">Single-pass type I membrane protein</topology>
    </subcellularLocation>
</comment>
<evidence type="ECO:0000256" key="1">
    <source>
        <dbReference type="ARBA" id="ARBA00004479"/>
    </source>
</evidence>
<dbReference type="Pfam" id="PF08263">
    <property type="entry name" value="LRRNT_2"/>
    <property type="match status" value="2"/>
</dbReference>
<keyword evidence="4 10" id="KW-0732">Signal</keyword>
<dbReference type="InterPro" id="IPR013210">
    <property type="entry name" value="LRR_N_plant-typ"/>
</dbReference>
<dbReference type="SUPFAM" id="SSF52058">
    <property type="entry name" value="L domain-like"/>
    <property type="match status" value="1"/>
</dbReference>
<keyword evidence="8" id="KW-0675">Receptor</keyword>
<keyword evidence="5" id="KW-0677">Repeat</keyword>
<evidence type="ECO:0000256" key="6">
    <source>
        <dbReference type="ARBA" id="ARBA00022989"/>
    </source>
</evidence>
<keyword evidence="2" id="KW-0433">Leucine-rich repeat</keyword>
<evidence type="ECO:0000256" key="7">
    <source>
        <dbReference type="ARBA" id="ARBA00023136"/>
    </source>
</evidence>
<keyword evidence="7" id="KW-0472">Membrane</keyword>
<name>A0AAQ3MH95_VIGMU</name>
<feature type="chain" id="PRO_5042869998" description="Leucine-rich repeat-containing N-terminal plant-type domain-containing protein" evidence="10">
    <location>
        <begin position="25"/>
        <end position="176"/>
    </location>
</feature>
<dbReference type="Gene3D" id="3.80.10.10">
    <property type="entry name" value="Ribonuclease Inhibitor"/>
    <property type="match status" value="1"/>
</dbReference>
<evidence type="ECO:0000259" key="11">
    <source>
        <dbReference type="Pfam" id="PF08263"/>
    </source>
</evidence>
<dbReference type="Proteomes" id="UP001374535">
    <property type="component" value="Chromosome 11"/>
</dbReference>
<proteinExistence type="predicted"/>
<evidence type="ECO:0000313" key="12">
    <source>
        <dbReference type="EMBL" id="WVY90964.1"/>
    </source>
</evidence>